<organism evidence="1 2">
    <name type="scientific">Natribacillus halophilus</name>
    <dbReference type="NCBI Taxonomy" id="549003"/>
    <lineage>
        <taxon>Bacteria</taxon>
        <taxon>Bacillati</taxon>
        <taxon>Bacillota</taxon>
        <taxon>Bacilli</taxon>
        <taxon>Bacillales</taxon>
        <taxon>Bacillaceae</taxon>
        <taxon>Natribacillus</taxon>
    </lineage>
</organism>
<reference evidence="1 2" key="1">
    <citation type="submission" date="2016-10" db="EMBL/GenBank/DDBJ databases">
        <authorList>
            <person name="de Groot N.N."/>
        </authorList>
    </citation>
    <scope>NUCLEOTIDE SEQUENCE [LARGE SCALE GENOMIC DNA]</scope>
    <source>
        <strain evidence="1 2">DSM 21771</strain>
    </source>
</reference>
<evidence type="ECO:0000313" key="2">
    <source>
        <dbReference type="Proteomes" id="UP000198853"/>
    </source>
</evidence>
<sequence>MTVNERLEQLEKRLAYLEGRISCLENQQNEDTKKLVTLVYNGKGGSPR</sequence>
<keyword evidence="2" id="KW-1185">Reference proteome</keyword>
<name>A0A1G8JMN3_9BACI</name>
<proteinExistence type="predicted"/>
<gene>
    <name evidence="1" type="ORF">SAMN04488123_101305</name>
</gene>
<dbReference type="RefSeq" id="WP_176764544.1">
    <property type="nucleotide sequence ID" value="NZ_FNEN01000001.1"/>
</dbReference>
<dbReference type="AlphaFoldDB" id="A0A1G8JMN3"/>
<dbReference type="Proteomes" id="UP000198853">
    <property type="component" value="Unassembled WGS sequence"/>
</dbReference>
<evidence type="ECO:0000313" key="1">
    <source>
        <dbReference type="EMBL" id="SDI32436.1"/>
    </source>
</evidence>
<protein>
    <submittedName>
        <fullName evidence="1">Uncharacterized protein</fullName>
    </submittedName>
</protein>
<dbReference type="EMBL" id="FNEN01000001">
    <property type="protein sequence ID" value="SDI32436.1"/>
    <property type="molecule type" value="Genomic_DNA"/>
</dbReference>
<accession>A0A1G8JMN3</accession>